<dbReference type="Pfam" id="PF10935">
    <property type="entry name" value="DUF2637"/>
    <property type="match status" value="1"/>
</dbReference>
<feature type="compositionally biased region" description="Basic residues" evidence="1">
    <location>
        <begin position="172"/>
        <end position="182"/>
    </location>
</feature>
<feature type="transmembrane region" description="Helical" evidence="2">
    <location>
        <begin position="63"/>
        <end position="83"/>
    </location>
</feature>
<keyword evidence="4" id="KW-1185">Reference proteome</keyword>
<dbReference type="InterPro" id="IPR021235">
    <property type="entry name" value="DUF2637"/>
</dbReference>
<evidence type="ECO:0000313" key="3">
    <source>
        <dbReference type="EMBL" id="GAA4486958.1"/>
    </source>
</evidence>
<evidence type="ECO:0000256" key="1">
    <source>
        <dbReference type="SAM" id="MobiDB-lite"/>
    </source>
</evidence>
<feature type="transmembrane region" description="Helical" evidence="2">
    <location>
        <begin position="95"/>
        <end position="119"/>
    </location>
</feature>
<evidence type="ECO:0000256" key="2">
    <source>
        <dbReference type="SAM" id="Phobius"/>
    </source>
</evidence>
<dbReference type="Proteomes" id="UP001500731">
    <property type="component" value="Unassembled WGS sequence"/>
</dbReference>
<feature type="compositionally biased region" description="Basic and acidic residues" evidence="1">
    <location>
        <begin position="159"/>
        <end position="171"/>
    </location>
</feature>
<organism evidence="3 4">
    <name type="scientific">Microbacterium panaciterrae</name>
    <dbReference type="NCBI Taxonomy" id="985759"/>
    <lineage>
        <taxon>Bacteria</taxon>
        <taxon>Bacillati</taxon>
        <taxon>Actinomycetota</taxon>
        <taxon>Actinomycetes</taxon>
        <taxon>Micrococcales</taxon>
        <taxon>Microbacteriaceae</taxon>
        <taxon>Microbacterium</taxon>
    </lineage>
</organism>
<proteinExistence type="predicted"/>
<keyword evidence="2" id="KW-1133">Transmembrane helix</keyword>
<feature type="compositionally biased region" description="Basic residues" evidence="1">
    <location>
        <begin position="211"/>
        <end position="228"/>
    </location>
</feature>
<name>A0ABP8PJ91_9MICO</name>
<evidence type="ECO:0000313" key="4">
    <source>
        <dbReference type="Proteomes" id="UP001500731"/>
    </source>
</evidence>
<sequence length="235" mass="25192">MTAATGTVLIGIGAFWLSFMSLADLATRSGIAMEQAWIWPLLVDGQIVVSTIAVVALDERAGVWYPWALLMGGALMSVTANALHAVVAADASVPAVLAAAVAAVPPLVLLASTHLTVVLTRSTQPTNPASEVDADDAREDADELLDPLAAQETITPVEEQPHEVGRREQAKRLRKRSGRTKRSPASWACTPQPWAAGSHRPPMNHTPATGMRRRRTHHEYRSPQRLRHGATAVAT</sequence>
<feature type="region of interest" description="Disordered" evidence="1">
    <location>
        <begin position="151"/>
        <end position="235"/>
    </location>
</feature>
<accession>A0ABP8PJ91</accession>
<keyword evidence="2" id="KW-0472">Membrane</keyword>
<gene>
    <name evidence="3" type="ORF">GCM10023171_23950</name>
</gene>
<reference evidence="4" key="1">
    <citation type="journal article" date="2019" name="Int. J. Syst. Evol. Microbiol.">
        <title>The Global Catalogue of Microorganisms (GCM) 10K type strain sequencing project: providing services to taxonomists for standard genome sequencing and annotation.</title>
        <authorList>
            <consortium name="The Broad Institute Genomics Platform"/>
            <consortium name="The Broad Institute Genome Sequencing Center for Infectious Disease"/>
            <person name="Wu L."/>
            <person name="Ma J."/>
        </authorList>
    </citation>
    <scope>NUCLEOTIDE SEQUENCE [LARGE SCALE GENOMIC DNA]</scope>
    <source>
        <strain evidence="4">JCM 17839</strain>
    </source>
</reference>
<keyword evidence="2" id="KW-0812">Transmembrane</keyword>
<feature type="transmembrane region" description="Helical" evidence="2">
    <location>
        <begin position="6"/>
        <end position="25"/>
    </location>
</feature>
<dbReference type="EMBL" id="BAABGP010000016">
    <property type="protein sequence ID" value="GAA4486958.1"/>
    <property type="molecule type" value="Genomic_DNA"/>
</dbReference>
<comment type="caution">
    <text evidence="3">The sequence shown here is derived from an EMBL/GenBank/DDBJ whole genome shotgun (WGS) entry which is preliminary data.</text>
</comment>
<evidence type="ECO:0008006" key="5">
    <source>
        <dbReference type="Google" id="ProtNLM"/>
    </source>
</evidence>
<protein>
    <recommendedName>
        <fullName evidence="5">DUF2637 domain-containing protein</fullName>
    </recommendedName>
</protein>
<feature type="transmembrane region" description="Helical" evidence="2">
    <location>
        <begin position="37"/>
        <end position="57"/>
    </location>
</feature>